<dbReference type="EMBL" id="SOCQ01000025">
    <property type="protein sequence ID" value="TDV37516.1"/>
    <property type="molecule type" value="Genomic_DNA"/>
</dbReference>
<evidence type="ECO:0000313" key="2">
    <source>
        <dbReference type="Proteomes" id="UP000295804"/>
    </source>
</evidence>
<accession>A0A4R7UST2</accession>
<comment type="caution">
    <text evidence="1">The sequence shown here is derived from an EMBL/GenBank/DDBJ whole genome shotgun (WGS) entry which is preliminary data.</text>
</comment>
<sequence length="56" mass="6276">MPSSSAWKSMSFSSLVIHRSHHLQCSFTEVILRQKYIEAAQLALMGHLNAGNFRSA</sequence>
<dbReference type="AlphaFoldDB" id="A0A4R7UST2"/>
<organism evidence="1 2">
    <name type="scientific">Pseudomonas helmanticensis</name>
    <dbReference type="NCBI Taxonomy" id="1471381"/>
    <lineage>
        <taxon>Bacteria</taxon>
        <taxon>Pseudomonadati</taxon>
        <taxon>Pseudomonadota</taxon>
        <taxon>Gammaproteobacteria</taxon>
        <taxon>Pseudomonadales</taxon>
        <taxon>Pseudomonadaceae</taxon>
        <taxon>Pseudomonas</taxon>
    </lineage>
</organism>
<reference evidence="1 2" key="1">
    <citation type="submission" date="2019-03" db="EMBL/GenBank/DDBJ databases">
        <title>Genomic analyses of the natural microbiome of Caenorhabditis elegans.</title>
        <authorList>
            <person name="Samuel B."/>
        </authorList>
    </citation>
    <scope>NUCLEOTIDE SEQUENCE [LARGE SCALE GENOMIC DNA]</scope>
    <source>
        <strain evidence="1 2">BIGb0525</strain>
    </source>
</reference>
<name>A0A4R7UST2_9PSED</name>
<proteinExistence type="predicted"/>
<evidence type="ECO:0000313" key="1">
    <source>
        <dbReference type="EMBL" id="TDV37516.1"/>
    </source>
</evidence>
<protein>
    <submittedName>
        <fullName evidence="1">Uncharacterized protein</fullName>
    </submittedName>
</protein>
<dbReference type="Proteomes" id="UP000295804">
    <property type="component" value="Unassembled WGS sequence"/>
</dbReference>
<gene>
    <name evidence="1" type="ORF">EDF87_12552</name>
</gene>